<proteinExistence type="predicted"/>
<evidence type="ECO:0000313" key="3">
    <source>
        <dbReference type="Proteomes" id="UP001165124"/>
    </source>
</evidence>
<dbReference type="Gene3D" id="3.90.25.10">
    <property type="entry name" value="UDP-galactose 4-epimerase, domain 1"/>
    <property type="match status" value="1"/>
</dbReference>
<feature type="domain" description="NAD(P)-binding" evidence="1">
    <location>
        <begin position="3"/>
        <end position="38"/>
    </location>
</feature>
<reference evidence="2" key="1">
    <citation type="submission" date="2023-02" db="EMBL/GenBank/DDBJ databases">
        <title>Actinomadura rubrobrunea NBRC 14622.</title>
        <authorList>
            <person name="Ichikawa N."/>
            <person name="Sato H."/>
            <person name="Tonouchi N."/>
        </authorList>
    </citation>
    <scope>NUCLEOTIDE SEQUENCE</scope>
    <source>
        <strain evidence="2">NBRC 14622</strain>
    </source>
</reference>
<dbReference type="SUPFAM" id="SSF51735">
    <property type="entry name" value="NAD(P)-binding Rossmann-fold domains"/>
    <property type="match status" value="1"/>
</dbReference>
<organism evidence="2 3">
    <name type="scientific">Actinomadura rubrobrunea</name>
    <dbReference type="NCBI Taxonomy" id="115335"/>
    <lineage>
        <taxon>Bacteria</taxon>
        <taxon>Bacillati</taxon>
        <taxon>Actinomycetota</taxon>
        <taxon>Actinomycetes</taxon>
        <taxon>Streptosporangiales</taxon>
        <taxon>Thermomonosporaceae</taxon>
        <taxon>Actinomadura</taxon>
    </lineage>
</organism>
<name>A0A9W6PNX2_9ACTN</name>
<dbReference type="Proteomes" id="UP001165124">
    <property type="component" value="Unassembled WGS sequence"/>
</dbReference>
<dbReference type="InterPro" id="IPR036291">
    <property type="entry name" value="NAD(P)-bd_dom_sf"/>
</dbReference>
<dbReference type="AlphaFoldDB" id="A0A9W6PNX2"/>
<dbReference type="EMBL" id="BSRZ01000001">
    <property type="protein sequence ID" value="GLW61964.1"/>
    <property type="molecule type" value="Genomic_DNA"/>
</dbReference>
<protein>
    <recommendedName>
        <fullName evidence="1">NAD(P)-binding domain-containing protein</fullName>
    </recommendedName>
</protein>
<sequence length="53" mass="6146">MRHAARRPGDVVGAYVDPAKAEELLGWKPEYSIEDAIRHSLEWARRRDRIDVS</sequence>
<dbReference type="InterPro" id="IPR016040">
    <property type="entry name" value="NAD(P)-bd_dom"/>
</dbReference>
<evidence type="ECO:0000259" key="1">
    <source>
        <dbReference type="Pfam" id="PF16363"/>
    </source>
</evidence>
<comment type="caution">
    <text evidence="2">The sequence shown here is derived from an EMBL/GenBank/DDBJ whole genome shotgun (WGS) entry which is preliminary data.</text>
</comment>
<accession>A0A9W6PNX2</accession>
<gene>
    <name evidence="2" type="ORF">Arub01_02080</name>
</gene>
<keyword evidence="3" id="KW-1185">Reference proteome</keyword>
<evidence type="ECO:0000313" key="2">
    <source>
        <dbReference type="EMBL" id="GLW61964.1"/>
    </source>
</evidence>
<dbReference type="Pfam" id="PF16363">
    <property type="entry name" value="GDP_Man_Dehyd"/>
    <property type="match status" value="1"/>
</dbReference>